<dbReference type="InterPro" id="IPR023076">
    <property type="entry name" value="HMG_CoA_Rdtase_CS"/>
</dbReference>
<dbReference type="GO" id="GO:0005778">
    <property type="term" value="C:peroxisomal membrane"/>
    <property type="evidence" value="ECO:0007669"/>
    <property type="project" value="TreeGrafter"/>
</dbReference>
<dbReference type="PROSITE" id="PS50065">
    <property type="entry name" value="HMG_COA_REDUCTASE_4"/>
    <property type="match status" value="1"/>
</dbReference>
<dbReference type="GO" id="GO:0005789">
    <property type="term" value="C:endoplasmic reticulum membrane"/>
    <property type="evidence" value="ECO:0007669"/>
    <property type="project" value="UniProtKB-SubCell"/>
</dbReference>
<dbReference type="SUPFAM" id="SSF56542">
    <property type="entry name" value="Substrate-binding domain of HMG-CoA reductase"/>
    <property type="match status" value="1"/>
</dbReference>
<dbReference type="OrthoDB" id="310654at2759"/>
<dbReference type="STRING" id="268505.A0A2A9PMS6"/>
<organism evidence="7 8">
    <name type="scientific">Ophiocordyceps unilateralis</name>
    <name type="common">Zombie-ant fungus</name>
    <name type="synonym">Torrubia unilateralis</name>
    <dbReference type="NCBI Taxonomy" id="268505"/>
    <lineage>
        <taxon>Eukaryota</taxon>
        <taxon>Fungi</taxon>
        <taxon>Dikarya</taxon>
        <taxon>Ascomycota</taxon>
        <taxon>Pezizomycotina</taxon>
        <taxon>Sordariomycetes</taxon>
        <taxon>Hypocreomycetidae</taxon>
        <taxon>Hypocreales</taxon>
        <taxon>Ophiocordycipitaceae</taxon>
        <taxon>Ophiocordyceps</taxon>
    </lineage>
</organism>
<comment type="pathway">
    <text evidence="6">Metabolic intermediate biosynthesis; (R)-mevalonate biosynthesis; (R)-mevalonate from acetyl-CoA: step 3/3.</text>
</comment>
<evidence type="ECO:0000256" key="3">
    <source>
        <dbReference type="ARBA" id="ARBA00022857"/>
    </source>
</evidence>
<dbReference type="EC" id="1.1.1.34" evidence="6"/>
<gene>
    <name evidence="7" type="ORF">XA68_14610</name>
</gene>
<dbReference type="GO" id="GO:0004420">
    <property type="term" value="F:hydroxymethylglutaryl-CoA reductase (NADPH) activity"/>
    <property type="evidence" value="ECO:0007669"/>
    <property type="project" value="UniProtKB-EC"/>
</dbReference>
<dbReference type="NCBIfam" id="TIGR00533">
    <property type="entry name" value="HMG_CoA_R_NADP"/>
    <property type="match status" value="1"/>
</dbReference>
<dbReference type="InterPro" id="IPR009029">
    <property type="entry name" value="HMG_CoA_Rdtase_sub-bd_dom_sf"/>
</dbReference>
<comment type="similarity">
    <text evidence="2 6">Belongs to the HMG-CoA reductase family.</text>
</comment>
<dbReference type="SUPFAM" id="SSF55035">
    <property type="entry name" value="NAD-binding domain of HMG-CoA reductase"/>
    <property type="match status" value="1"/>
</dbReference>
<protein>
    <recommendedName>
        <fullName evidence="6">3-hydroxy-3-methylglutaryl coenzyme A reductase</fullName>
        <shortName evidence="6">HMG-CoA reductase</shortName>
        <ecNumber evidence="6">1.1.1.34</ecNumber>
    </recommendedName>
</protein>
<dbReference type="Gene3D" id="3.30.70.420">
    <property type="entry name" value="Hydroxymethylglutaryl-CoA reductase, class I/II, NAD/NADP-binding domain"/>
    <property type="match status" value="1"/>
</dbReference>
<dbReference type="PRINTS" id="PR00071">
    <property type="entry name" value="HMGCOARDTASE"/>
</dbReference>
<dbReference type="InterPro" id="IPR023282">
    <property type="entry name" value="HMG_CoA_Rdtase_N"/>
</dbReference>
<dbReference type="UniPathway" id="UPA00058">
    <property type="reaction ID" value="UER00103"/>
</dbReference>
<keyword evidence="4 6" id="KW-0560">Oxidoreductase</keyword>
<evidence type="ECO:0000313" key="8">
    <source>
        <dbReference type="Proteomes" id="UP000037136"/>
    </source>
</evidence>
<evidence type="ECO:0000256" key="1">
    <source>
        <dbReference type="ARBA" id="ARBA00004370"/>
    </source>
</evidence>
<dbReference type="AlphaFoldDB" id="A0A2A9PMS6"/>
<dbReference type="PROSITE" id="PS00066">
    <property type="entry name" value="HMG_COA_REDUCTASE_1"/>
    <property type="match status" value="1"/>
</dbReference>
<keyword evidence="5" id="KW-0472">Membrane</keyword>
<reference evidence="7 8" key="1">
    <citation type="journal article" date="2015" name="BMC Genomics">
        <title>Gene expression during zombie ant biting behavior reflects the complexity underlying fungal parasitic behavioral manipulation.</title>
        <authorList>
            <person name="de Bekker C."/>
            <person name="Ohm R.A."/>
            <person name="Loreto R.G."/>
            <person name="Sebastian A."/>
            <person name="Albert I."/>
            <person name="Merrow M."/>
            <person name="Brachmann A."/>
            <person name="Hughes D.P."/>
        </authorList>
    </citation>
    <scope>NUCLEOTIDE SEQUENCE [LARGE SCALE GENOMIC DNA]</scope>
    <source>
        <strain evidence="7 8">SC16a</strain>
    </source>
</reference>
<dbReference type="InterPro" id="IPR002202">
    <property type="entry name" value="HMG_CoA_Rdtase"/>
</dbReference>
<keyword evidence="6" id="KW-0256">Endoplasmic reticulum</keyword>
<dbReference type="Proteomes" id="UP000037136">
    <property type="component" value="Unassembled WGS sequence"/>
</dbReference>
<evidence type="ECO:0000313" key="7">
    <source>
        <dbReference type="EMBL" id="PFH62203.1"/>
    </source>
</evidence>
<dbReference type="InterPro" id="IPR023074">
    <property type="entry name" value="HMG_CoA_Rdtase_cat_sf"/>
</dbReference>
<evidence type="ECO:0000256" key="5">
    <source>
        <dbReference type="ARBA" id="ARBA00023136"/>
    </source>
</evidence>
<name>A0A2A9PMS6_OPHUN</name>
<dbReference type="EMBL" id="LAZP02000037">
    <property type="protein sequence ID" value="PFH62203.1"/>
    <property type="molecule type" value="Genomic_DNA"/>
</dbReference>
<dbReference type="GO" id="GO:0015936">
    <property type="term" value="P:coenzyme A metabolic process"/>
    <property type="evidence" value="ECO:0007669"/>
    <property type="project" value="InterPro"/>
</dbReference>
<dbReference type="FunFam" id="3.30.70.420:FF:000001">
    <property type="entry name" value="3-hydroxy-3-methylglutaryl coenzyme A reductase"/>
    <property type="match status" value="1"/>
</dbReference>
<dbReference type="Gene3D" id="1.10.3270.10">
    <property type="entry name" value="HMGR, N-terminal domain"/>
    <property type="match status" value="1"/>
</dbReference>
<sequence length="441" mass="46848">MAEPDTNDARNREKSLFNELISRMSDDEIVLYCKQEKISYHLLEEAIKDRSRAVKIRRIAASQICEANGTAVAESLSKLPYENYDWNRIFGACCENVIGYIPLPVGIAGPLTVDNKSYLVPMATTEGGLVASTNRGCKAVGLAGGVTTVLSADGMTRGPCVEFQSVQQAGVAKTWIESEKGQTMMKNAFESTSRFTKLLSIRAIIAGTSLYIRFKATTGDAMGMNMMSKGVECALKTMMTDGGFAEMRVVSLTGNYYIDKKCAAINWINGRGKSVIAEATIPEGILRTILKVDATQLVELNISKNLVGSAMAGSIGGFNTHAANIVAAIYIATGQDPAQVVGSSNCMTLMKNVGGALHISVSMPSLELGTLGGGTQLEPQGAMLEVLGVRGSNATNVGENARRLARIIAAATLAGELSTCSALVTGHLVSSHMRLNRNNSV</sequence>
<dbReference type="GO" id="GO:0006696">
    <property type="term" value="P:ergosterol biosynthetic process"/>
    <property type="evidence" value="ECO:0007669"/>
    <property type="project" value="TreeGrafter"/>
</dbReference>
<dbReference type="PANTHER" id="PTHR10572:SF24">
    <property type="entry name" value="3-HYDROXY-3-METHYLGLUTARYL-COENZYME A REDUCTASE"/>
    <property type="match status" value="1"/>
</dbReference>
<dbReference type="Gene3D" id="3.90.770.10">
    <property type="entry name" value="3-hydroxy-3-methylglutaryl-coenzyme A Reductase, Chain A, domain 2"/>
    <property type="match status" value="1"/>
</dbReference>
<dbReference type="CDD" id="cd00643">
    <property type="entry name" value="HMG-CoA_reductase_classI"/>
    <property type="match status" value="1"/>
</dbReference>
<dbReference type="GO" id="GO:0008299">
    <property type="term" value="P:isoprenoid biosynthetic process"/>
    <property type="evidence" value="ECO:0007669"/>
    <property type="project" value="InterPro"/>
</dbReference>
<dbReference type="PROSITE" id="PS00318">
    <property type="entry name" value="HMG_COA_REDUCTASE_2"/>
    <property type="match status" value="1"/>
</dbReference>
<dbReference type="InterPro" id="IPR004554">
    <property type="entry name" value="HMG_CoA_Rdtase_eu_arc"/>
</dbReference>
<comment type="subcellular location">
    <subcellularLocation>
        <location evidence="6">Endoplasmic reticulum membrane</location>
        <topology evidence="6">Multi-pass membrane protein</topology>
    </subcellularLocation>
    <subcellularLocation>
        <location evidence="1">Membrane</location>
    </subcellularLocation>
</comment>
<dbReference type="InterPro" id="IPR009023">
    <property type="entry name" value="HMG_CoA_Rdtase_NAD(P)-bd_sf"/>
</dbReference>
<evidence type="ECO:0000256" key="4">
    <source>
        <dbReference type="ARBA" id="ARBA00023002"/>
    </source>
</evidence>
<proteinExistence type="inferred from homology"/>
<evidence type="ECO:0000256" key="2">
    <source>
        <dbReference type="ARBA" id="ARBA00007661"/>
    </source>
</evidence>
<dbReference type="PANTHER" id="PTHR10572">
    <property type="entry name" value="3-HYDROXY-3-METHYLGLUTARYL-COENZYME A REDUCTASE"/>
    <property type="match status" value="1"/>
</dbReference>
<dbReference type="Pfam" id="PF00368">
    <property type="entry name" value="HMG-CoA_red"/>
    <property type="match status" value="1"/>
</dbReference>
<comment type="catalytic activity">
    <reaction evidence="6">
        <text>(R)-mevalonate + 2 NADP(+) + CoA = (3S)-3-hydroxy-3-methylglutaryl-CoA + 2 NADPH + 2 H(+)</text>
        <dbReference type="Rhea" id="RHEA:15989"/>
        <dbReference type="ChEBI" id="CHEBI:15378"/>
        <dbReference type="ChEBI" id="CHEBI:36464"/>
        <dbReference type="ChEBI" id="CHEBI:43074"/>
        <dbReference type="ChEBI" id="CHEBI:57287"/>
        <dbReference type="ChEBI" id="CHEBI:57783"/>
        <dbReference type="ChEBI" id="CHEBI:58349"/>
        <dbReference type="EC" id="1.1.1.34"/>
    </reaction>
</comment>
<keyword evidence="3 6" id="KW-0521">NADP</keyword>
<keyword evidence="8" id="KW-1185">Reference proteome</keyword>
<evidence type="ECO:0000256" key="6">
    <source>
        <dbReference type="RuleBase" id="RU361219"/>
    </source>
</evidence>
<dbReference type="FunFam" id="3.90.770.10:FF:000001">
    <property type="entry name" value="3-hydroxy-3-methylglutaryl coenzyme A reductase"/>
    <property type="match status" value="1"/>
</dbReference>
<reference evidence="7 8" key="2">
    <citation type="journal article" date="2017" name="Sci. Rep.">
        <title>Ant-infecting Ophiocordyceps genomes reveal a high diversity of potential behavioral manipulation genes and a possible major role for enterotoxins.</title>
        <authorList>
            <person name="de Bekker C."/>
            <person name="Ohm R.A."/>
            <person name="Evans H.C."/>
            <person name="Brachmann A."/>
            <person name="Hughes D.P."/>
        </authorList>
    </citation>
    <scope>NUCLEOTIDE SEQUENCE [LARGE SCALE GENOMIC DNA]</scope>
    <source>
        <strain evidence="7 8">SC16a</strain>
    </source>
</reference>
<comment type="caution">
    <text evidence="7">The sequence shown here is derived from an EMBL/GenBank/DDBJ whole genome shotgun (WGS) entry which is preliminary data.</text>
</comment>
<accession>A0A2A9PMS6</accession>